<dbReference type="AlphaFoldDB" id="A0A8K0L044"/>
<dbReference type="EMBL" id="JAESVG020000005">
    <property type="protein sequence ID" value="KAG8627214.1"/>
    <property type="molecule type" value="Genomic_DNA"/>
</dbReference>
<keyword evidence="1" id="KW-0472">Membrane</keyword>
<keyword evidence="1" id="KW-0812">Transmembrane</keyword>
<proteinExistence type="predicted"/>
<reference evidence="2" key="1">
    <citation type="submission" date="2021-07" db="EMBL/GenBank/DDBJ databases">
        <title>Elsinoe batatas strain:CRI-CJ2 Genome sequencing and assembly.</title>
        <authorList>
            <person name="Huang L."/>
        </authorList>
    </citation>
    <scope>NUCLEOTIDE SEQUENCE</scope>
    <source>
        <strain evidence="2">CRI-CJ2</strain>
    </source>
</reference>
<comment type="caution">
    <text evidence="2">The sequence shown here is derived from an EMBL/GenBank/DDBJ whole genome shotgun (WGS) entry which is preliminary data.</text>
</comment>
<gene>
    <name evidence="2" type="ORF">KVT40_004697</name>
</gene>
<evidence type="ECO:0000313" key="3">
    <source>
        <dbReference type="Proteomes" id="UP000809789"/>
    </source>
</evidence>
<keyword evidence="1" id="KW-1133">Transmembrane helix</keyword>
<keyword evidence="3" id="KW-1185">Reference proteome</keyword>
<accession>A0A8K0L044</accession>
<evidence type="ECO:0000313" key="2">
    <source>
        <dbReference type="EMBL" id="KAG8627214.1"/>
    </source>
</evidence>
<protein>
    <submittedName>
        <fullName evidence="2">Uncharacterized protein</fullName>
    </submittedName>
</protein>
<dbReference type="Proteomes" id="UP000809789">
    <property type="component" value="Unassembled WGS sequence"/>
</dbReference>
<evidence type="ECO:0000256" key="1">
    <source>
        <dbReference type="SAM" id="Phobius"/>
    </source>
</evidence>
<sequence>MRPSDAVFLPPRVALPAPRAAGGGVDVPLAFFAAVVARLGAMLGGGDGGGGGETGGGEAGEGYEGLLVVLSVFGALLGMGPLRGVFVEFAIVLFSGSRVGDKGN</sequence>
<feature type="transmembrane region" description="Helical" evidence="1">
    <location>
        <begin position="66"/>
        <end position="94"/>
    </location>
</feature>
<name>A0A8K0L044_9PEZI</name>
<organism evidence="2 3">
    <name type="scientific">Elsinoe batatas</name>
    <dbReference type="NCBI Taxonomy" id="2601811"/>
    <lineage>
        <taxon>Eukaryota</taxon>
        <taxon>Fungi</taxon>
        <taxon>Dikarya</taxon>
        <taxon>Ascomycota</taxon>
        <taxon>Pezizomycotina</taxon>
        <taxon>Dothideomycetes</taxon>
        <taxon>Dothideomycetidae</taxon>
        <taxon>Myriangiales</taxon>
        <taxon>Elsinoaceae</taxon>
        <taxon>Elsinoe</taxon>
    </lineage>
</organism>